<dbReference type="NCBIfam" id="NF011314">
    <property type="entry name" value="PRK14725.1"/>
    <property type="match status" value="1"/>
</dbReference>
<dbReference type="SUPFAM" id="SSF50800">
    <property type="entry name" value="PK beta-barrel domain-like"/>
    <property type="match status" value="1"/>
</dbReference>
<evidence type="ECO:0000256" key="11">
    <source>
        <dbReference type="ARBA" id="ARBA00023317"/>
    </source>
</evidence>
<reference evidence="13 14" key="1">
    <citation type="submission" date="2020-11" db="EMBL/GenBank/DDBJ databases">
        <authorList>
            <person name="Kim M.K."/>
        </authorList>
    </citation>
    <scope>NUCLEOTIDE SEQUENCE [LARGE SCALE GENOMIC DNA]</scope>
    <source>
        <strain evidence="13 14">BT683</strain>
    </source>
</reference>
<dbReference type="InterPro" id="IPR011037">
    <property type="entry name" value="Pyrv_Knase-like_insert_dom_sf"/>
</dbReference>
<proteinExistence type="inferred from homology"/>
<evidence type="ECO:0000256" key="10">
    <source>
        <dbReference type="ARBA" id="ARBA00023152"/>
    </source>
</evidence>
<keyword evidence="9" id="KW-0460">Magnesium</keyword>
<protein>
    <recommendedName>
        <fullName evidence="3">pyruvate kinase</fullName>
        <ecNumber evidence="3">2.7.1.40</ecNumber>
    </recommendedName>
</protein>
<keyword evidence="7 13" id="KW-0418">Kinase</keyword>
<gene>
    <name evidence="13" type="ORF">I2I05_18220</name>
</gene>
<name>A0ABS0ILU1_9BACT</name>
<keyword evidence="14" id="KW-1185">Reference proteome</keyword>
<comment type="pathway">
    <text evidence="1">Carbohydrate degradation; glycolysis; pyruvate from D-glyceraldehyde 3-phosphate: step 5/5.</text>
</comment>
<dbReference type="Gene3D" id="3.20.20.60">
    <property type="entry name" value="Phosphoenolpyruvate-binding domains"/>
    <property type="match status" value="2"/>
</dbReference>
<dbReference type="Gene3D" id="2.40.33.10">
    <property type="entry name" value="PK beta-barrel domain-like"/>
    <property type="match status" value="2"/>
</dbReference>
<dbReference type="RefSeq" id="WP_196283684.1">
    <property type="nucleotide sequence ID" value="NZ_JADQDQ010000011.1"/>
</dbReference>
<dbReference type="InterPro" id="IPR040442">
    <property type="entry name" value="Pyrv_kinase-like_dom_sf"/>
</dbReference>
<dbReference type="InterPro" id="IPR015813">
    <property type="entry name" value="Pyrv/PenolPyrv_kinase-like_dom"/>
</dbReference>
<sequence length="624" mass="68074">MPELISLPSVDTEYAALLVQLAALRHDMVRAAAQAMNRLEAVHPNFWLSAHNLVHYLALRQHDLRPLQQQLATVGLSSLGRAEGHALATVDAVLAALLELAPPTDPVGLLPPYPAPDFRSGPRLLAEHSDALLGPPRPARDVRIMVTMPSQAATDYPLVRELLRQGMDCMRINCAHDEPTAWRRMIQHLRRAEQELGLSCRVSMDLAGPKLRTTGLPPGPAVLQLQPERDAYGRVLAPARLWLTAREQPQDAPTAATATLEFPAAWLRKLHPGDVVSFVDARGARRVLLMQGASERGGWAYLFKTAYITPHTRFKGPTSTATVHQVPCPESYLLLRPGDALWLTTPPVPPASASGGTAGSTAPALIGCTLPEVFDHVKPGERIWFDDGKIGGIVERVEPGAVHVRITQARELGEKLRNDKGINLPDSQLPLGALTAEDREHLAFVVQHADMVALSFVSSPDDVSQLQDHMVQLGGRVLPILLKIETRRGFDQLPALLLRAMQASSCGVMIARGDLAVECGFERLAEVQEEILWLCEAAHVPVIWATQVLESLARGGMPSRAEITDAAMGDRAECVMLNKGPRVVEAVRILDDILQRMADHQHKKSALLRSLHVAHALPELNGEP</sequence>
<accession>A0ABS0ILU1</accession>
<keyword evidence="8" id="KW-0067">ATP-binding</keyword>
<evidence type="ECO:0000256" key="9">
    <source>
        <dbReference type="ARBA" id="ARBA00022842"/>
    </source>
</evidence>
<comment type="caution">
    <text evidence="13">The sequence shown here is derived from an EMBL/GenBank/DDBJ whole genome shotgun (WGS) entry which is preliminary data.</text>
</comment>
<dbReference type="InterPro" id="IPR015793">
    <property type="entry name" value="Pyrv_Knase_brl"/>
</dbReference>
<evidence type="ECO:0000256" key="3">
    <source>
        <dbReference type="ARBA" id="ARBA00012142"/>
    </source>
</evidence>
<dbReference type="EMBL" id="JADQDQ010000011">
    <property type="protein sequence ID" value="MBF9239334.1"/>
    <property type="molecule type" value="Genomic_DNA"/>
</dbReference>
<keyword evidence="5" id="KW-0479">Metal-binding</keyword>
<keyword evidence="11 13" id="KW-0670">Pyruvate</keyword>
<feature type="domain" description="Pyruvate kinase barrel" evidence="12">
    <location>
        <begin position="361"/>
        <end position="578"/>
    </location>
</feature>
<keyword evidence="10" id="KW-0324">Glycolysis</keyword>
<evidence type="ECO:0000256" key="4">
    <source>
        <dbReference type="ARBA" id="ARBA00022679"/>
    </source>
</evidence>
<evidence type="ECO:0000256" key="6">
    <source>
        <dbReference type="ARBA" id="ARBA00022741"/>
    </source>
</evidence>
<comment type="similarity">
    <text evidence="2">Belongs to the pyruvate kinase family.</text>
</comment>
<dbReference type="Proteomes" id="UP000597617">
    <property type="component" value="Unassembled WGS sequence"/>
</dbReference>
<dbReference type="InterPro" id="IPR015806">
    <property type="entry name" value="Pyrv_Knase_insert_dom_sf"/>
</dbReference>
<evidence type="ECO:0000313" key="14">
    <source>
        <dbReference type="Proteomes" id="UP000597617"/>
    </source>
</evidence>
<evidence type="ECO:0000256" key="5">
    <source>
        <dbReference type="ARBA" id="ARBA00022723"/>
    </source>
</evidence>
<keyword evidence="6" id="KW-0547">Nucleotide-binding</keyword>
<dbReference type="Pfam" id="PF00224">
    <property type="entry name" value="PK"/>
    <property type="match status" value="1"/>
</dbReference>
<evidence type="ECO:0000256" key="2">
    <source>
        <dbReference type="ARBA" id="ARBA00008663"/>
    </source>
</evidence>
<keyword evidence="4" id="KW-0808">Transferase</keyword>
<evidence type="ECO:0000256" key="7">
    <source>
        <dbReference type="ARBA" id="ARBA00022777"/>
    </source>
</evidence>
<dbReference type="GO" id="GO:0016301">
    <property type="term" value="F:kinase activity"/>
    <property type="evidence" value="ECO:0007669"/>
    <property type="project" value="UniProtKB-KW"/>
</dbReference>
<evidence type="ECO:0000313" key="13">
    <source>
        <dbReference type="EMBL" id="MBF9239334.1"/>
    </source>
</evidence>
<evidence type="ECO:0000256" key="1">
    <source>
        <dbReference type="ARBA" id="ARBA00004997"/>
    </source>
</evidence>
<evidence type="ECO:0000256" key="8">
    <source>
        <dbReference type="ARBA" id="ARBA00022840"/>
    </source>
</evidence>
<dbReference type="SUPFAM" id="SSF51621">
    <property type="entry name" value="Phosphoenolpyruvate/pyruvate domain"/>
    <property type="match status" value="1"/>
</dbReference>
<dbReference type="InterPro" id="IPR001697">
    <property type="entry name" value="Pyr_Knase"/>
</dbReference>
<dbReference type="PANTHER" id="PTHR11817">
    <property type="entry name" value="PYRUVATE KINASE"/>
    <property type="match status" value="1"/>
</dbReference>
<organism evidence="13 14">
    <name type="scientific">Hymenobacter jeongseonensis</name>
    <dbReference type="NCBI Taxonomy" id="2791027"/>
    <lineage>
        <taxon>Bacteria</taxon>
        <taxon>Pseudomonadati</taxon>
        <taxon>Bacteroidota</taxon>
        <taxon>Cytophagia</taxon>
        <taxon>Cytophagales</taxon>
        <taxon>Hymenobacteraceae</taxon>
        <taxon>Hymenobacter</taxon>
    </lineage>
</organism>
<dbReference type="EC" id="2.7.1.40" evidence="3"/>
<evidence type="ECO:0000259" key="12">
    <source>
        <dbReference type="Pfam" id="PF00224"/>
    </source>
</evidence>